<gene>
    <name evidence="1" type="ORF">V1525DRAFT_417867</name>
</gene>
<evidence type="ECO:0000313" key="2">
    <source>
        <dbReference type="Proteomes" id="UP001433508"/>
    </source>
</evidence>
<evidence type="ECO:0000313" key="1">
    <source>
        <dbReference type="EMBL" id="KAK9239229.1"/>
    </source>
</evidence>
<keyword evidence="2" id="KW-1185">Reference proteome</keyword>
<organism evidence="1 2">
    <name type="scientific">Lipomyces kononenkoae</name>
    <name type="common">Yeast</name>
    <dbReference type="NCBI Taxonomy" id="34357"/>
    <lineage>
        <taxon>Eukaryota</taxon>
        <taxon>Fungi</taxon>
        <taxon>Dikarya</taxon>
        <taxon>Ascomycota</taxon>
        <taxon>Saccharomycotina</taxon>
        <taxon>Lipomycetes</taxon>
        <taxon>Lipomycetales</taxon>
        <taxon>Lipomycetaceae</taxon>
        <taxon>Lipomyces</taxon>
    </lineage>
</organism>
<name>A0ACC3T631_LIPKO</name>
<comment type="caution">
    <text evidence="1">The sequence shown here is derived from an EMBL/GenBank/DDBJ whole genome shotgun (WGS) entry which is preliminary data.</text>
</comment>
<dbReference type="Proteomes" id="UP001433508">
    <property type="component" value="Unassembled WGS sequence"/>
</dbReference>
<dbReference type="EMBL" id="MU971348">
    <property type="protein sequence ID" value="KAK9239229.1"/>
    <property type="molecule type" value="Genomic_DNA"/>
</dbReference>
<sequence length="131" mass="14557">MANTKMEHPKPNTEDDKYLCYTEIGASTPSATPDVYDSTSNAGKQNLNNYDVLDSGTCNCEVKGHQFTIATVDLQKLDAKNDLFLDKRATEYYVCGPEGFMATKLTSLVERVVDPSRVKMVRRCPTCAGYE</sequence>
<protein>
    <submittedName>
        <fullName evidence="1">Uncharacterized protein</fullName>
    </submittedName>
</protein>
<reference evidence="2" key="1">
    <citation type="journal article" date="2024" name="Front. Bioeng. Biotechnol.">
        <title>Genome-scale model development and genomic sequencing of the oleaginous clade Lipomyces.</title>
        <authorList>
            <person name="Czajka J.J."/>
            <person name="Han Y."/>
            <person name="Kim J."/>
            <person name="Mondo S.J."/>
            <person name="Hofstad B.A."/>
            <person name="Robles A."/>
            <person name="Haridas S."/>
            <person name="Riley R."/>
            <person name="LaButti K."/>
            <person name="Pangilinan J."/>
            <person name="Andreopoulos W."/>
            <person name="Lipzen A."/>
            <person name="Yan J."/>
            <person name="Wang M."/>
            <person name="Ng V."/>
            <person name="Grigoriev I.V."/>
            <person name="Spatafora J.W."/>
            <person name="Magnuson J.K."/>
            <person name="Baker S.E."/>
            <person name="Pomraning K.R."/>
        </authorList>
    </citation>
    <scope>NUCLEOTIDE SEQUENCE [LARGE SCALE GENOMIC DNA]</scope>
    <source>
        <strain evidence="2">CBS 7786</strain>
    </source>
</reference>
<proteinExistence type="predicted"/>
<accession>A0ACC3T631</accession>